<dbReference type="SUPFAM" id="SSF52047">
    <property type="entry name" value="RNI-like"/>
    <property type="match status" value="1"/>
</dbReference>
<dbReference type="OMA" id="MIMINEY"/>
<evidence type="ECO:0000259" key="2">
    <source>
        <dbReference type="Pfam" id="PF23598"/>
    </source>
</evidence>
<sequence length="253" mass="29285">MMAESILDELVASNIILPVKHNDISQVEAWKVHQLMFQTILLDSADENFLVTGDMLQSRRSNRIRRLAIHTHTRHLERLLNAIDLPFVHSLSIFGTENRIPLEKFEGLRVLDVQGWRKLDNDDLLHICKMPLLRYLGLRDTRVTKIPPEIGNLRCLETLDLRQTPVTELPKQVGRLHRLFHLLVGNHQDQSNASRIRVCQLLPGDLEILSALPSLQHLLLGLDFFPEQELESLLSAKKRQKYFDAIMIMINEY</sequence>
<evidence type="ECO:0000313" key="3">
    <source>
        <dbReference type="EnsemblPlants" id="ONIVA11G19910.1"/>
    </source>
</evidence>
<name>A0A0E0J4C9_ORYNI</name>
<dbReference type="Pfam" id="PF23598">
    <property type="entry name" value="LRR_14"/>
    <property type="match status" value="1"/>
</dbReference>
<keyword evidence="4" id="KW-1185">Reference proteome</keyword>
<reference evidence="3" key="1">
    <citation type="submission" date="2015-04" db="UniProtKB">
        <authorList>
            <consortium name="EnsemblPlants"/>
        </authorList>
    </citation>
    <scope>IDENTIFICATION</scope>
    <source>
        <strain evidence="3">SL10</strain>
    </source>
</reference>
<dbReference type="Gramene" id="ONIVA11G19910.1">
    <property type="protein sequence ID" value="ONIVA11G19910.1"/>
    <property type="gene ID" value="ONIVA11G19910"/>
</dbReference>
<proteinExistence type="predicted"/>
<dbReference type="EnsemblPlants" id="ONIVA11G19910.1">
    <property type="protein sequence ID" value="ONIVA11G19910.1"/>
    <property type="gene ID" value="ONIVA11G19910"/>
</dbReference>
<dbReference type="eggNOG" id="KOG4658">
    <property type="taxonomic scope" value="Eukaryota"/>
</dbReference>
<dbReference type="Gene3D" id="3.80.10.10">
    <property type="entry name" value="Ribonuclease Inhibitor"/>
    <property type="match status" value="1"/>
</dbReference>
<dbReference type="Proteomes" id="UP000006591">
    <property type="component" value="Chromosome 11"/>
</dbReference>
<reference evidence="3" key="2">
    <citation type="submission" date="2018-04" db="EMBL/GenBank/DDBJ databases">
        <title>OnivRS2 (Oryza nivara Reference Sequence Version 2).</title>
        <authorList>
            <person name="Zhang J."/>
            <person name="Kudrna D."/>
            <person name="Lee S."/>
            <person name="Talag J."/>
            <person name="Rajasekar S."/>
            <person name="Welchert J."/>
            <person name="Hsing Y.-I."/>
            <person name="Wing R.A."/>
        </authorList>
    </citation>
    <scope>NUCLEOTIDE SEQUENCE [LARGE SCALE GENOMIC DNA]</scope>
    <source>
        <strain evidence="3">SL10</strain>
    </source>
</reference>
<dbReference type="InterPro" id="IPR055414">
    <property type="entry name" value="LRR_R13L4/SHOC2-like"/>
</dbReference>
<dbReference type="InterPro" id="IPR032675">
    <property type="entry name" value="LRR_dom_sf"/>
</dbReference>
<organism evidence="3">
    <name type="scientific">Oryza nivara</name>
    <name type="common">Indian wild rice</name>
    <name type="synonym">Oryza sativa f. spontanea</name>
    <dbReference type="NCBI Taxonomy" id="4536"/>
    <lineage>
        <taxon>Eukaryota</taxon>
        <taxon>Viridiplantae</taxon>
        <taxon>Streptophyta</taxon>
        <taxon>Embryophyta</taxon>
        <taxon>Tracheophyta</taxon>
        <taxon>Spermatophyta</taxon>
        <taxon>Magnoliopsida</taxon>
        <taxon>Liliopsida</taxon>
        <taxon>Poales</taxon>
        <taxon>Poaceae</taxon>
        <taxon>BOP clade</taxon>
        <taxon>Oryzoideae</taxon>
        <taxon>Oryzeae</taxon>
        <taxon>Oryzinae</taxon>
        <taxon>Oryza</taxon>
    </lineage>
</organism>
<accession>A0A0E0J4C9</accession>
<evidence type="ECO:0000256" key="1">
    <source>
        <dbReference type="ARBA" id="ARBA00022737"/>
    </source>
</evidence>
<dbReference type="PANTHER" id="PTHR47186">
    <property type="entry name" value="LEUCINE-RICH REPEAT-CONTAINING PROTEIN 57"/>
    <property type="match status" value="1"/>
</dbReference>
<evidence type="ECO:0000313" key="4">
    <source>
        <dbReference type="Proteomes" id="UP000006591"/>
    </source>
</evidence>
<dbReference type="AlphaFoldDB" id="A0A0E0J4C9"/>
<dbReference type="STRING" id="4536.A0A0E0J4C9"/>
<protein>
    <recommendedName>
        <fullName evidence="2">Disease resistance R13L4/SHOC-2-like LRR domain-containing protein</fullName>
    </recommendedName>
</protein>
<keyword evidence="1" id="KW-0677">Repeat</keyword>
<dbReference type="PANTHER" id="PTHR47186:SF3">
    <property type="entry name" value="OS09G0267800 PROTEIN"/>
    <property type="match status" value="1"/>
</dbReference>
<dbReference type="HOGENOM" id="CLU_1099983_0_0_1"/>
<feature type="domain" description="Disease resistance R13L4/SHOC-2-like LRR" evidence="2">
    <location>
        <begin position="88"/>
        <end position="187"/>
    </location>
</feature>